<sequence>MTIIDPEIAKEPAEFKAPPTEFGEYNFPSRDHISLYGEDQLLHILWRGNIFIVCAGCFRVPRAMKWADFVAGVLTPWASADPDFDVSRVANWKKDDTAFEPKDDDTIEGLGIEHKGVISFELP</sequence>
<gene>
    <name evidence="1" type="ORF">AADG42_08640</name>
</gene>
<dbReference type="InterPro" id="IPR006756">
    <property type="entry name" value="Phenol_hydroxylase"/>
</dbReference>
<organism evidence="1 2">
    <name type="scientific">Ammonicoccus fulvus</name>
    <dbReference type="NCBI Taxonomy" id="3138240"/>
    <lineage>
        <taxon>Bacteria</taxon>
        <taxon>Bacillati</taxon>
        <taxon>Actinomycetota</taxon>
        <taxon>Actinomycetes</taxon>
        <taxon>Propionibacteriales</taxon>
        <taxon>Propionibacteriaceae</taxon>
        <taxon>Ammonicoccus</taxon>
    </lineage>
</organism>
<protein>
    <submittedName>
        <fullName evidence="1">Phenol hydroxylase subunit P4</fullName>
        <ecNumber evidence="1">1.14.13.7</ecNumber>
    </submittedName>
</protein>
<evidence type="ECO:0000313" key="2">
    <source>
        <dbReference type="Proteomes" id="UP001442841"/>
    </source>
</evidence>
<dbReference type="Gene3D" id="3.10.20.560">
    <property type="entry name" value="Phenol hydroxylase"/>
    <property type="match status" value="1"/>
</dbReference>
<proteinExistence type="predicted"/>
<name>A0ABZ3FMU9_9ACTN</name>
<evidence type="ECO:0000313" key="1">
    <source>
        <dbReference type="EMBL" id="XAN07357.1"/>
    </source>
</evidence>
<dbReference type="Pfam" id="PF04663">
    <property type="entry name" value="Phenol_monoox"/>
    <property type="match status" value="1"/>
</dbReference>
<dbReference type="GO" id="GO:0018662">
    <property type="term" value="F:phenol 2-monooxygenase activity"/>
    <property type="evidence" value="ECO:0007669"/>
    <property type="project" value="UniProtKB-EC"/>
</dbReference>
<dbReference type="EMBL" id="CP154795">
    <property type="protein sequence ID" value="XAN07357.1"/>
    <property type="molecule type" value="Genomic_DNA"/>
</dbReference>
<accession>A0ABZ3FMU9</accession>
<dbReference type="RefSeq" id="WP_425308813.1">
    <property type="nucleotide sequence ID" value="NZ_CP154795.1"/>
</dbReference>
<dbReference type="InterPro" id="IPR043010">
    <property type="entry name" value="Phenol_hydroxylase_sf"/>
</dbReference>
<reference evidence="1 2" key="1">
    <citation type="submission" date="2024-04" db="EMBL/GenBank/DDBJ databases">
        <title>Isolation of an actinomycete strain from pig manure.</title>
        <authorList>
            <person name="Gong T."/>
            <person name="Yu Z."/>
            <person name="An M."/>
            <person name="Wei C."/>
            <person name="Yang W."/>
            <person name="Liu L."/>
        </authorList>
    </citation>
    <scope>NUCLEOTIDE SEQUENCE [LARGE SCALE GENOMIC DNA]</scope>
    <source>
        <strain evidence="1 2">ZF39</strain>
    </source>
</reference>
<dbReference type="EC" id="1.14.13.7" evidence="1"/>
<keyword evidence="1" id="KW-0560">Oxidoreductase</keyword>
<keyword evidence="2" id="KW-1185">Reference proteome</keyword>
<dbReference type="Proteomes" id="UP001442841">
    <property type="component" value="Chromosome"/>
</dbReference>